<keyword evidence="4 6" id="KW-0472">Membrane</keyword>
<gene>
    <name evidence="8" type="ORF">CTAYLR_008953</name>
</gene>
<evidence type="ECO:0000313" key="8">
    <source>
        <dbReference type="EMBL" id="KAJ8612692.1"/>
    </source>
</evidence>
<dbReference type="PANTHER" id="PTHR22911">
    <property type="entry name" value="ACYL-MALONYL CONDENSING ENZYME-RELATED"/>
    <property type="match status" value="1"/>
</dbReference>
<keyword evidence="2 6" id="KW-0812">Transmembrane</keyword>
<dbReference type="PANTHER" id="PTHR22911:SF6">
    <property type="entry name" value="SOLUTE CARRIER FAMILY 35 MEMBER G1"/>
    <property type="match status" value="1"/>
</dbReference>
<evidence type="ECO:0000256" key="4">
    <source>
        <dbReference type="ARBA" id="ARBA00023136"/>
    </source>
</evidence>
<evidence type="ECO:0000259" key="7">
    <source>
        <dbReference type="Pfam" id="PF00892"/>
    </source>
</evidence>
<feature type="transmembrane region" description="Helical" evidence="6">
    <location>
        <begin position="219"/>
        <end position="236"/>
    </location>
</feature>
<feature type="transmembrane region" description="Helical" evidence="6">
    <location>
        <begin position="37"/>
        <end position="53"/>
    </location>
</feature>
<evidence type="ECO:0000256" key="5">
    <source>
        <dbReference type="SAM" id="MobiDB-lite"/>
    </source>
</evidence>
<dbReference type="SUPFAM" id="SSF103481">
    <property type="entry name" value="Multidrug resistance efflux transporter EmrE"/>
    <property type="match status" value="2"/>
</dbReference>
<dbReference type="InterPro" id="IPR000620">
    <property type="entry name" value="EamA_dom"/>
</dbReference>
<comment type="subcellular location">
    <subcellularLocation>
        <location evidence="1">Membrane</location>
        <topology evidence="1">Multi-pass membrane protein</topology>
    </subcellularLocation>
</comment>
<feature type="region of interest" description="Disordered" evidence="5">
    <location>
        <begin position="290"/>
        <end position="367"/>
    </location>
</feature>
<feature type="domain" description="EamA" evidence="7">
    <location>
        <begin position="6"/>
        <end position="142"/>
    </location>
</feature>
<feature type="transmembrane region" description="Helical" evidence="6">
    <location>
        <begin position="185"/>
        <end position="207"/>
    </location>
</feature>
<evidence type="ECO:0000256" key="6">
    <source>
        <dbReference type="SAM" id="Phobius"/>
    </source>
</evidence>
<protein>
    <recommendedName>
        <fullName evidence="7">EamA domain-containing protein</fullName>
    </recommendedName>
</protein>
<evidence type="ECO:0000256" key="3">
    <source>
        <dbReference type="ARBA" id="ARBA00022989"/>
    </source>
</evidence>
<comment type="caution">
    <text evidence="8">The sequence shown here is derived from an EMBL/GenBank/DDBJ whole genome shotgun (WGS) entry which is preliminary data.</text>
</comment>
<name>A0AAD7UMZ4_9STRA</name>
<feature type="transmembrane region" description="Helical" evidence="6">
    <location>
        <begin position="126"/>
        <end position="145"/>
    </location>
</feature>
<dbReference type="AlphaFoldDB" id="A0AAD7UMZ4"/>
<feature type="compositionally biased region" description="Low complexity" evidence="5">
    <location>
        <begin position="335"/>
        <end position="346"/>
    </location>
</feature>
<organism evidence="8 9">
    <name type="scientific">Chrysophaeum taylorii</name>
    <dbReference type="NCBI Taxonomy" id="2483200"/>
    <lineage>
        <taxon>Eukaryota</taxon>
        <taxon>Sar</taxon>
        <taxon>Stramenopiles</taxon>
        <taxon>Ochrophyta</taxon>
        <taxon>Pelagophyceae</taxon>
        <taxon>Pelagomonadales</taxon>
        <taxon>Pelagomonadaceae</taxon>
        <taxon>Chrysophaeum</taxon>
    </lineage>
</organism>
<evidence type="ECO:0000256" key="2">
    <source>
        <dbReference type="ARBA" id="ARBA00022692"/>
    </source>
</evidence>
<accession>A0AAD7UMZ4</accession>
<sequence>MVWPSGEASMVACTVIYAFQALVAKIVERRITALELVTYRSVLAGLASLRVLLKTRRIGRLDERMFGPRDVRHLVVLRGVVGSAAFVVLYVALHMIGVGEHTAILFTNPIWITLLSPVLGEKLTVASCVSILCGAVGALLVSQPFNDRHNTKTHDVGALLALLGAFLVAATMVVVRVVGPRAPALCLAMSFHLFSAAIGSNALAFGIQQPTLVADFRNAFLVVLVSFTSFVGQPLLNHSFQHLPAMRAASLNYLQLLWAFGLGIIFNRERPEIPQFVGAALITSGGLAAASTRRTSSRDDEEEEDTPAPPSPQLAPLEDGTTLLEDANDLERDASSAGGASSSSGSGPPPEKLSQPSSHEVDRGSSI</sequence>
<evidence type="ECO:0000313" key="9">
    <source>
        <dbReference type="Proteomes" id="UP001230188"/>
    </source>
</evidence>
<reference evidence="8" key="1">
    <citation type="submission" date="2023-01" db="EMBL/GenBank/DDBJ databases">
        <title>Metagenome sequencing of chrysophaentin producing Chrysophaeum taylorii.</title>
        <authorList>
            <person name="Davison J."/>
            <person name="Bewley C."/>
        </authorList>
    </citation>
    <scope>NUCLEOTIDE SEQUENCE</scope>
    <source>
        <strain evidence="8">NIES-1699</strain>
    </source>
</reference>
<dbReference type="Pfam" id="PF00892">
    <property type="entry name" value="EamA"/>
    <property type="match status" value="2"/>
</dbReference>
<evidence type="ECO:0000256" key="1">
    <source>
        <dbReference type="ARBA" id="ARBA00004141"/>
    </source>
</evidence>
<keyword evidence="9" id="KW-1185">Reference proteome</keyword>
<feature type="transmembrane region" description="Helical" evidence="6">
    <location>
        <begin position="74"/>
        <end position="96"/>
    </location>
</feature>
<dbReference type="GO" id="GO:0016020">
    <property type="term" value="C:membrane"/>
    <property type="evidence" value="ECO:0007669"/>
    <property type="project" value="UniProtKB-SubCell"/>
</dbReference>
<keyword evidence="3 6" id="KW-1133">Transmembrane helix</keyword>
<proteinExistence type="predicted"/>
<dbReference type="EMBL" id="JAQMWT010000043">
    <property type="protein sequence ID" value="KAJ8612692.1"/>
    <property type="molecule type" value="Genomic_DNA"/>
</dbReference>
<feature type="transmembrane region" description="Helical" evidence="6">
    <location>
        <begin position="157"/>
        <end position="178"/>
    </location>
</feature>
<dbReference type="InterPro" id="IPR037185">
    <property type="entry name" value="EmrE-like"/>
</dbReference>
<dbReference type="Proteomes" id="UP001230188">
    <property type="component" value="Unassembled WGS sequence"/>
</dbReference>
<feature type="domain" description="EamA" evidence="7">
    <location>
        <begin position="157"/>
        <end position="285"/>
    </location>
</feature>